<feature type="region of interest" description="Disordered" evidence="6">
    <location>
        <begin position="363"/>
        <end position="398"/>
    </location>
</feature>
<dbReference type="OrthoDB" id="6159439at2759"/>
<evidence type="ECO:0000313" key="9">
    <source>
        <dbReference type="Proteomes" id="UP000775547"/>
    </source>
</evidence>
<protein>
    <recommendedName>
        <fullName evidence="7">Homeobox domain-containing protein</fullName>
    </recommendedName>
</protein>
<feature type="region of interest" description="Disordered" evidence="6">
    <location>
        <begin position="99"/>
        <end position="187"/>
    </location>
</feature>
<dbReference type="SMART" id="SM00389">
    <property type="entry name" value="HOX"/>
    <property type="match status" value="1"/>
</dbReference>
<feature type="region of interest" description="Disordered" evidence="6">
    <location>
        <begin position="1"/>
        <end position="23"/>
    </location>
</feature>
<name>A0A9P7GK91_9AGAR</name>
<feature type="DNA-binding region" description="Homeobox" evidence="4">
    <location>
        <begin position="49"/>
        <end position="108"/>
    </location>
</feature>
<keyword evidence="9" id="KW-1185">Reference proteome</keyword>
<accession>A0A9P7GK91</accession>
<dbReference type="PROSITE" id="PS00027">
    <property type="entry name" value="HOMEOBOX_1"/>
    <property type="match status" value="1"/>
</dbReference>
<dbReference type="PROSITE" id="PS50071">
    <property type="entry name" value="HOMEOBOX_2"/>
    <property type="match status" value="1"/>
</dbReference>
<evidence type="ECO:0000256" key="3">
    <source>
        <dbReference type="ARBA" id="ARBA00023242"/>
    </source>
</evidence>
<reference evidence="8" key="2">
    <citation type="submission" date="2021-10" db="EMBL/GenBank/DDBJ databases">
        <title>Phylogenomics reveals ancestral predisposition of the termite-cultivated fungus Termitomyces towards a domesticated lifestyle.</title>
        <authorList>
            <person name="Auxier B."/>
            <person name="Grum-Grzhimaylo A."/>
            <person name="Cardenas M.E."/>
            <person name="Lodge J.D."/>
            <person name="Laessoe T."/>
            <person name="Pedersen O."/>
            <person name="Smith M.E."/>
            <person name="Kuyper T.W."/>
            <person name="Franco-Molano E.A."/>
            <person name="Baroni T.J."/>
            <person name="Aanen D.K."/>
        </authorList>
    </citation>
    <scope>NUCLEOTIDE SEQUENCE</scope>
    <source>
        <strain evidence="8">AP01</strain>
        <tissue evidence="8">Mycelium</tissue>
    </source>
</reference>
<evidence type="ECO:0000256" key="2">
    <source>
        <dbReference type="ARBA" id="ARBA00023155"/>
    </source>
</evidence>
<feature type="region of interest" description="Disordered" evidence="6">
    <location>
        <begin position="497"/>
        <end position="527"/>
    </location>
</feature>
<keyword evidence="2 4" id="KW-0371">Homeobox</keyword>
<comment type="caution">
    <text evidence="8">The sequence shown here is derived from an EMBL/GenBank/DDBJ whole genome shotgun (WGS) entry which is preliminary data.</text>
</comment>
<dbReference type="InterPro" id="IPR051000">
    <property type="entry name" value="Homeobox_DNA-bind_prot"/>
</dbReference>
<evidence type="ECO:0000313" key="8">
    <source>
        <dbReference type="EMBL" id="KAG5648562.1"/>
    </source>
</evidence>
<dbReference type="PANTHER" id="PTHR24324">
    <property type="entry name" value="HOMEOBOX PROTEIN HHEX"/>
    <property type="match status" value="1"/>
</dbReference>
<evidence type="ECO:0000256" key="5">
    <source>
        <dbReference type="RuleBase" id="RU000682"/>
    </source>
</evidence>
<dbReference type="GO" id="GO:0005634">
    <property type="term" value="C:nucleus"/>
    <property type="evidence" value="ECO:0007669"/>
    <property type="project" value="UniProtKB-SubCell"/>
</dbReference>
<gene>
    <name evidence="8" type="ORF">DXG03_003173</name>
</gene>
<feature type="domain" description="Homeobox" evidence="7">
    <location>
        <begin position="47"/>
        <end position="107"/>
    </location>
</feature>
<dbReference type="PANTHER" id="PTHR24324:SF9">
    <property type="entry name" value="HOMEOBOX DOMAIN-CONTAINING PROTEIN"/>
    <property type="match status" value="1"/>
</dbReference>
<dbReference type="CDD" id="cd00086">
    <property type="entry name" value="homeodomain"/>
    <property type="match status" value="1"/>
</dbReference>
<evidence type="ECO:0000256" key="1">
    <source>
        <dbReference type="ARBA" id="ARBA00023125"/>
    </source>
</evidence>
<sequence>MLSRPVPRYPFYGPPHPTPTAHLPPYPPGLSMDPSSVDFRAFYPYTPNEVKHRKRTTSSQLRVLEAVFKHDTKPNAALRAKLALQLDMKPRGVQVWFQNRRAKEKGKASKAAKAAKAEQKESEDPAESPDDVEGTSESPAAHVECSPSVADLPEQRASSSSQTSSPNAPSPPSLHVITDPSPSPSWVDSPVDHHSLYVDPALHAYRRGSLPVNVFPGSDFSSNSPPHYDTFDPLARRLSVDASLQRLASNPFAELARAKNGVIFGQRAIAPNRHRPLGRAPYVPPPRVASSASMPYGVRRASMGNFRISPQSTASPSPSPLSPYHGVRASLPDHSLYAVPPRTMASPIPGPLPSPNYSFGAANTPSIVSGSSGDSERNSPDFGSPYGYRESEQDEDENTAASYYALSRFGSITSIATSDSSINSSYYPEVVSCYPEPEIDMSRRDSCASGHFASLMSNLDVNGVHEPVGSPQDHGVYTLHEDVNVNVVGVVASNSSHVETSTYPSPTSTISPGTAGSPHVQGTPLSSVPISRSSELNHALQSQSDQPKIHDQTINTADQQSFVNGHIIATPAPAPAPAIEAEIHPASEQYFYPQDASHPQATSLQTAAVEFTEHKYNYEYDAPCAYLTESYAPVLLEGGGDMGLHHHSFEPPHMSLGYNAMGAPDPTAHHPDQYTAYT</sequence>
<feature type="compositionally biased region" description="Basic residues" evidence="6">
    <location>
        <begin position="100"/>
        <end position="110"/>
    </location>
</feature>
<keyword evidence="3 4" id="KW-0539">Nucleus</keyword>
<organism evidence="8 9">
    <name type="scientific">Asterophora parasitica</name>
    <dbReference type="NCBI Taxonomy" id="117018"/>
    <lineage>
        <taxon>Eukaryota</taxon>
        <taxon>Fungi</taxon>
        <taxon>Dikarya</taxon>
        <taxon>Basidiomycota</taxon>
        <taxon>Agaricomycotina</taxon>
        <taxon>Agaricomycetes</taxon>
        <taxon>Agaricomycetidae</taxon>
        <taxon>Agaricales</taxon>
        <taxon>Tricholomatineae</taxon>
        <taxon>Lyophyllaceae</taxon>
        <taxon>Asterophora</taxon>
    </lineage>
</organism>
<dbReference type="GO" id="GO:0000981">
    <property type="term" value="F:DNA-binding transcription factor activity, RNA polymerase II-specific"/>
    <property type="evidence" value="ECO:0007669"/>
    <property type="project" value="InterPro"/>
</dbReference>
<dbReference type="AlphaFoldDB" id="A0A9P7GK91"/>
<evidence type="ECO:0000259" key="7">
    <source>
        <dbReference type="PROSITE" id="PS50071"/>
    </source>
</evidence>
<evidence type="ECO:0000256" key="4">
    <source>
        <dbReference type="PROSITE-ProRule" id="PRU00108"/>
    </source>
</evidence>
<reference evidence="8" key="1">
    <citation type="submission" date="2020-07" db="EMBL/GenBank/DDBJ databases">
        <authorList>
            <person name="Nieuwenhuis M."/>
            <person name="Van De Peppel L.J.J."/>
        </authorList>
    </citation>
    <scope>NUCLEOTIDE SEQUENCE</scope>
    <source>
        <strain evidence="8">AP01</strain>
        <tissue evidence="8">Mycelium</tissue>
    </source>
</reference>
<dbReference type="SUPFAM" id="SSF46689">
    <property type="entry name" value="Homeodomain-like"/>
    <property type="match status" value="1"/>
</dbReference>
<keyword evidence="1 4" id="KW-0238">DNA-binding</keyword>
<evidence type="ECO:0000256" key="6">
    <source>
        <dbReference type="SAM" id="MobiDB-lite"/>
    </source>
</evidence>
<dbReference type="Gene3D" id="1.10.10.60">
    <property type="entry name" value="Homeodomain-like"/>
    <property type="match status" value="1"/>
</dbReference>
<dbReference type="InterPro" id="IPR001356">
    <property type="entry name" value="HD"/>
</dbReference>
<dbReference type="Proteomes" id="UP000775547">
    <property type="component" value="Unassembled WGS sequence"/>
</dbReference>
<feature type="compositionally biased region" description="Pro residues" evidence="6">
    <location>
        <begin position="12"/>
        <end position="23"/>
    </location>
</feature>
<dbReference type="GO" id="GO:0030154">
    <property type="term" value="P:cell differentiation"/>
    <property type="evidence" value="ECO:0007669"/>
    <property type="project" value="TreeGrafter"/>
</dbReference>
<feature type="compositionally biased region" description="Low complexity" evidence="6">
    <location>
        <begin position="158"/>
        <end position="167"/>
    </location>
</feature>
<dbReference type="InterPro" id="IPR017970">
    <property type="entry name" value="Homeobox_CS"/>
</dbReference>
<proteinExistence type="predicted"/>
<feature type="compositionally biased region" description="Acidic residues" evidence="6">
    <location>
        <begin position="124"/>
        <end position="134"/>
    </location>
</feature>
<feature type="compositionally biased region" description="Low complexity" evidence="6">
    <location>
        <begin position="497"/>
        <end position="518"/>
    </location>
</feature>
<dbReference type="Pfam" id="PF00046">
    <property type="entry name" value="Homeodomain"/>
    <property type="match status" value="1"/>
</dbReference>
<feature type="compositionally biased region" description="Polar residues" evidence="6">
    <location>
        <begin position="363"/>
        <end position="373"/>
    </location>
</feature>
<dbReference type="EMBL" id="JABCKV010000002">
    <property type="protein sequence ID" value="KAG5648562.1"/>
    <property type="molecule type" value="Genomic_DNA"/>
</dbReference>
<feature type="region of interest" description="Disordered" evidence="6">
    <location>
        <begin position="307"/>
        <end position="326"/>
    </location>
</feature>
<dbReference type="InterPro" id="IPR009057">
    <property type="entry name" value="Homeodomain-like_sf"/>
</dbReference>
<comment type="subcellular location">
    <subcellularLocation>
        <location evidence="4 5">Nucleus</location>
    </subcellularLocation>
</comment>
<dbReference type="GO" id="GO:0000978">
    <property type="term" value="F:RNA polymerase II cis-regulatory region sequence-specific DNA binding"/>
    <property type="evidence" value="ECO:0007669"/>
    <property type="project" value="TreeGrafter"/>
</dbReference>